<gene>
    <name evidence="13" type="ORF">RYS15_07030</name>
</gene>
<evidence type="ECO:0000259" key="12">
    <source>
        <dbReference type="Pfam" id="PF06974"/>
    </source>
</evidence>
<proteinExistence type="inferred from homology"/>
<evidence type="ECO:0000256" key="5">
    <source>
        <dbReference type="ARBA" id="ARBA00022516"/>
    </source>
</evidence>
<dbReference type="PANTHER" id="PTHR31650:SF1">
    <property type="entry name" value="WAX ESTER SYNTHASE_DIACYLGLYCEROL ACYLTRANSFERASE 4-RELATED"/>
    <property type="match status" value="1"/>
</dbReference>
<comment type="catalytic activity">
    <reaction evidence="10">
        <text>an acyl-CoA + a 1,2-diacyl-sn-glycerol = a triacyl-sn-glycerol + CoA</text>
        <dbReference type="Rhea" id="RHEA:10868"/>
        <dbReference type="ChEBI" id="CHEBI:17815"/>
        <dbReference type="ChEBI" id="CHEBI:57287"/>
        <dbReference type="ChEBI" id="CHEBI:58342"/>
        <dbReference type="ChEBI" id="CHEBI:64615"/>
        <dbReference type="EC" id="2.3.1.20"/>
    </reaction>
</comment>
<keyword evidence="7" id="KW-0319">Glycerol metabolism</keyword>
<dbReference type="InterPro" id="IPR045034">
    <property type="entry name" value="O-acyltransferase_WSD1-like"/>
</dbReference>
<comment type="pathway">
    <text evidence="1">Glycerolipid metabolism; triacylglycerol biosynthesis.</text>
</comment>
<dbReference type="Pfam" id="PF03007">
    <property type="entry name" value="WS_DGAT_cat"/>
    <property type="match status" value="1"/>
</dbReference>
<keyword evidence="8" id="KW-0443">Lipid metabolism</keyword>
<evidence type="ECO:0000256" key="9">
    <source>
        <dbReference type="ARBA" id="ARBA00023315"/>
    </source>
</evidence>
<comment type="pathway">
    <text evidence="2">Lipid metabolism.</text>
</comment>
<evidence type="ECO:0000256" key="3">
    <source>
        <dbReference type="ARBA" id="ARBA00009587"/>
    </source>
</evidence>
<evidence type="ECO:0000256" key="4">
    <source>
        <dbReference type="ARBA" id="ARBA00013244"/>
    </source>
</evidence>
<dbReference type="NCBIfam" id="TIGR02946">
    <property type="entry name" value="acyl_WS_DGAT"/>
    <property type="match status" value="1"/>
</dbReference>
<keyword evidence="14" id="KW-1185">Reference proteome</keyword>
<feature type="domain" description="O-acyltransferase WSD1 C-terminal" evidence="12">
    <location>
        <begin position="313"/>
        <end position="454"/>
    </location>
</feature>
<evidence type="ECO:0000256" key="10">
    <source>
        <dbReference type="ARBA" id="ARBA00048109"/>
    </source>
</evidence>
<keyword evidence="9" id="KW-0012">Acyltransferase</keyword>
<evidence type="ECO:0000259" key="11">
    <source>
        <dbReference type="Pfam" id="PF03007"/>
    </source>
</evidence>
<evidence type="ECO:0000256" key="1">
    <source>
        <dbReference type="ARBA" id="ARBA00004771"/>
    </source>
</evidence>
<evidence type="ECO:0000256" key="2">
    <source>
        <dbReference type="ARBA" id="ARBA00005189"/>
    </source>
</evidence>
<dbReference type="Gene3D" id="3.30.559.10">
    <property type="entry name" value="Chloramphenicol acetyltransferase-like domain"/>
    <property type="match status" value="1"/>
</dbReference>
<evidence type="ECO:0000256" key="8">
    <source>
        <dbReference type="ARBA" id="ARBA00023098"/>
    </source>
</evidence>
<dbReference type="EMBL" id="JAWIIJ010000004">
    <property type="protein sequence ID" value="MDV2078431.1"/>
    <property type="molecule type" value="Genomic_DNA"/>
</dbReference>
<dbReference type="Pfam" id="PF06974">
    <property type="entry name" value="WS_DGAT_C"/>
    <property type="match status" value="1"/>
</dbReference>
<reference evidence="13 14" key="1">
    <citation type="submission" date="2023-10" db="EMBL/GenBank/DDBJ databases">
        <title>Characteristics and mechanism of a salt-tolerant marine origin heterotrophic nitrifying- aerobic denitrifying bacteria Marinobacter xestospongiae HN1.</title>
        <authorList>
            <person name="Qi R."/>
        </authorList>
    </citation>
    <scope>NUCLEOTIDE SEQUENCE [LARGE SCALE GENOMIC DNA]</scope>
    <source>
        <strain evidence="13 14">HN1</strain>
    </source>
</reference>
<evidence type="ECO:0000313" key="13">
    <source>
        <dbReference type="EMBL" id="MDV2078431.1"/>
    </source>
</evidence>
<dbReference type="RefSeq" id="WP_316973201.1">
    <property type="nucleotide sequence ID" value="NZ_JAWIIJ010000004.1"/>
</dbReference>
<evidence type="ECO:0000313" key="14">
    <source>
        <dbReference type="Proteomes" id="UP001269819"/>
    </source>
</evidence>
<dbReference type="Proteomes" id="UP001269819">
    <property type="component" value="Unassembled WGS sequence"/>
</dbReference>
<evidence type="ECO:0000256" key="7">
    <source>
        <dbReference type="ARBA" id="ARBA00022798"/>
    </source>
</evidence>
<name>A0ABU3VW00_9GAMM</name>
<organism evidence="13 14">
    <name type="scientific">Marinobacter xestospongiae</name>
    <dbReference type="NCBI Taxonomy" id="994319"/>
    <lineage>
        <taxon>Bacteria</taxon>
        <taxon>Pseudomonadati</taxon>
        <taxon>Pseudomonadota</taxon>
        <taxon>Gammaproteobacteria</taxon>
        <taxon>Pseudomonadales</taxon>
        <taxon>Marinobacteraceae</taxon>
        <taxon>Marinobacter</taxon>
    </lineage>
</organism>
<dbReference type="Gene3D" id="3.30.559.30">
    <property type="entry name" value="Nonribosomal peptide synthetase, condensation domain"/>
    <property type="match status" value="1"/>
</dbReference>
<dbReference type="InterPro" id="IPR009721">
    <property type="entry name" value="O-acyltransferase_WSD1_C"/>
</dbReference>
<keyword evidence="5" id="KW-0444">Lipid biosynthesis</keyword>
<keyword evidence="6" id="KW-0808">Transferase</keyword>
<dbReference type="InterPro" id="IPR023213">
    <property type="entry name" value="CAT-like_dom_sf"/>
</dbReference>
<sequence>MQPHSEPMSAVDRAWLRMESEQNPMMISAVLAFDDAIPLPRLRRVLSERLLAFRRFRQRPYHHRGTTYWQDDPRFDLDNHLHRMALAGQGSQLDLQELVSDLNSTPLDFRHPLWQIHYVDHYGDGCALIVRIHHCIADGLSLVRVLLSLTDSNATAKIHTLSPSANRPPRRQALWQRRLDQLLTAPSTIRQRGERLRHSLREGQFGRRFAREASGWVVDGLKLALAANEPPTGLKPALSGRKQVAWANPLDLAQVKECAHTLGGTVNDVLLSVAAGTLHQYFENRGRQAPDCGLRVAVPFNLRPLHQPVDTLGNQFGLVLVTLPVDVPCPLMRFHQTRETMSRLKQSHQAEITYSLLDLFGHGPDQLERQALNLLSHKATAVLTNVPGPKQPVYLAGARLRQPMFWVPQSGDIGIGMSIFTYDDTVQFGFSVDKAIDLDPNAVMIDFHNEFDRLLQAIPRGQPFLTEPRAAS</sequence>
<dbReference type="InterPro" id="IPR014292">
    <property type="entry name" value="Acyl_transf_WS/DGAT"/>
</dbReference>
<feature type="domain" description="O-acyltransferase WSD1-like N-terminal" evidence="11">
    <location>
        <begin position="8"/>
        <end position="269"/>
    </location>
</feature>
<comment type="similarity">
    <text evidence="3">Belongs to the long-chain O-acyltransferase family.</text>
</comment>
<dbReference type="SUPFAM" id="SSF52777">
    <property type="entry name" value="CoA-dependent acyltransferases"/>
    <property type="match status" value="2"/>
</dbReference>
<protein>
    <recommendedName>
        <fullName evidence="4">diacylglycerol O-acyltransferase</fullName>
        <ecNumber evidence="4">2.3.1.20</ecNumber>
    </recommendedName>
</protein>
<dbReference type="InterPro" id="IPR004255">
    <property type="entry name" value="O-acyltransferase_WSD1_N"/>
</dbReference>
<dbReference type="PANTHER" id="PTHR31650">
    <property type="entry name" value="O-ACYLTRANSFERASE (WSD1-LIKE) FAMILY PROTEIN"/>
    <property type="match status" value="1"/>
</dbReference>
<evidence type="ECO:0000256" key="6">
    <source>
        <dbReference type="ARBA" id="ARBA00022679"/>
    </source>
</evidence>
<comment type="caution">
    <text evidence="13">The sequence shown here is derived from an EMBL/GenBank/DDBJ whole genome shotgun (WGS) entry which is preliminary data.</text>
</comment>
<accession>A0ABU3VW00</accession>
<dbReference type="EC" id="2.3.1.20" evidence="4"/>